<dbReference type="Proteomes" id="UP001227268">
    <property type="component" value="Unassembled WGS sequence"/>
</dbReference>
<accession>A0ACC2VC74</accession>
<evidence type="ECO:0000313" key="1">
    <source>
        <dbReference type="EMBL" id="KAJ9096769.1"/>
    </source>
</evidence>
<organism evidence="1 2">
    <name type="scientific">Naganishia friedmannii</name>
    <dbReference type="NCBI Taxonomy" id="89922"/>
    <lineage>
        <taxon>Eukaryota</taxon>
        <taxon>Fungi</taxon>
        <taxon>Dikarya</taxon>
        <taxon>Basidiomycota</taxon>
        <taxon>Agaricomycotina</taxon>
        <taxon>Tremellomycetes</taxon>
        <taxon>Filobasidiales</taxon>
        <taxon>Filobasidiaceae</taxon>
        <taxon>Naganishia</taxon>
    </lineage>
</organism>
<dbReference type="EMBL" id="JASBWT010000018">
    <property type="protein sequence ID" value="KAJ9096769.1"/>
    <property type="molecule type" value="Genomic_DNA"/>
</dbReference>
<comment type="caution">
    <text evidence="1">The sequence shown here is derived from an EMBL/GenBank/DDBJ whole genome shotgun (WGS) entry which is preliminary data.</text>
</comment>
<protein>
    <submittedName>
        <fullName evidence="1">Uncharacterized protein</fullName>
    </submittedName>
</protein>
<sequence length="563" mass="63639">MSNVRQRSNGFANGNVHSNGTANRSAKPVEPATTIARVYKPTEHGRKMDKKLDEHFGWEFGGPWGVSAMMLGFPVLMCKPSTNYNNLLSRLTKIRSQLGLIKCLDYLWICLWHYHGAFARPSNLSVHGKGGLLEYAQTMWNFVKTVSRGPLIATVAQRWTNHFLAVTLAARKDAYPTWFAFKSYGGLIVVQLLLAWIMPGVDQEGTRLAPPQISNSMSNQSLPGLPVPSLEYKSIMYHCNALSSFYTTIVLAITLHTTGLFRLPWLIESFGSLMTWSIIISFICTGLMYFSAVVFHYGGKPMRMSGNTVYDIFMGASLNPRLFTSRFAPLGRKNWDGVDLKMFAEVRVPWVLLFLIAVSGGVKQYEDLGYLSPWDMFHEKFGFMLIFWNMAGSPFTYCYPVIYMARSDPSTYKYPLWVNIAMYTTLCVAYYMYVPSFLQPAAQSLILIHGNSFDISMAQKSAFKMQQQGVYVPRKSFPQLPGAVVENPTFIETKHGNKLLTSGCWAYARKPNYAADWTQSLMWGLSAGLNTPITLFYPAFFLTVLTHRCGRDFERCAMKYGDE</sequence>
<proteinExistence type="predicted"/>
<reference evidence="1" key="1">
    <citation type="submission" date="2023-04" db="EMBL/GenBank/DDBJ databases">
        <title>Draft Genome sequencing of Naganishia species isolated from polar environments using Oxford Nanopore Technology.</title>
        <authorList>
            <person name="Leo P."/>
            <person name="Venkateswaran K."/>
        </authorList>
    </citation>
    <scope>NUCLEOTIDE SEQUENCE</scope>
    <source>
        <strain evidence="1">MNA-CCFEE 5423</strain>
    </source>
</reference>
<name>A0ACC2VC74_9TREE</name>
<gene>
    <name evidence="1" type="ORF">QFC21_005039</name>
</gene>
<evidence type="ECO:0000313" key="2">
    <source>
        <dbReference type="Proteomes" id="UP001227268"/>
    </source>
</evidence>
<keyword evidence="2" id="KW-1185">Reference proteome</keyword>